<proteinExistence type="predicted"/>
<accession>A0A2A4YEG2</accession>
<reference evidence="3" key="1">
    <citation type="submission" date="2017-08" db="EMBL/GenBank/DDBJ databases">
        <title>A dynamic microbial community with high functional redundancy inhabits the cold, oxic subseafloor aquifer.</title>
        <authorList>
            <person name="Tully B.J."/>
            <person name="Wheat C.G."/>
            <person name="Glazer B.T."/>
            <person name="Huber J.A."/>
        </authorList>
    </citation>
    <scope>NUCLEOTIDE SEQUENCE [LARGE SCALE GENOMIC DNA]</scope>
</reference>
<feature type="region of interest" description="Disordered" evidence="1">
    <location>
        <begin position="35"/>
        <end position="60"/>
    </location>
</feature>
<dbReference type="AlphaFoldDB" id="A0A2A4YEG2"/>
<dbReference type="Proteomes" id="UP000217838">
    <property type="component" value="Unassembled WGS sequence"/>
</dbReference>
<name>A0A2A4YEG2_UNCAE</name>
<evidence type="ECO:0000313" key="3">
    <source>
        <dbReference type="Proteomes" id="UP000217838"/>
    </source>
</evidence>
<sequence>MPFILFFAIGFLWHLSSMILVSKTPVSMTPDAYSLPSKAPPSMPTKTTGLQPRLAARAPK</sequence>
<dbReference type="EMBL" id="NVUU01000081">
    <property type="protein sequence ID" value="PCI92869.1"/>
    <property type="molecule type" value="Genomic_DNA"/>
</dbReference>
<organism evidence="2 3">
    <name type="scientific">Aerophobetes bacterium</name>
    <dbReference type="NCBI Taxonomy" id="2030807"/>
    <lineage>
        <taxon>Bacteria</taxon>
        <taxon>Candidatus Aerophobota</taxon>
    </lineage>
</organism>
<protein>
    <submittedName>
        <fullName evidence="2">Uncharacterized protein</fullName>
    </submittedName>
</protein>
<evidence type="ECO:0000256" key="1">
    <source>
        <dbReference type="SAM" id="MobiDB-lite"/>
    </source>
</evidence>
<gene>
    <name evidence="2" type="ORF">COB11_06375</name>
</gene>
<comment type="caution">
    <text evidence="2">The sequence shown here is derived from an EMBL/GenBank/DDBJ whole genome shotgun (WGS) entry which is preliminary data.</text>
</comment>
<evidence type="ECO:0000313" key="2">
    <source>
        <dbReference type="EMBL" id="PCI92869.1"/>
    </source>
</evidence>